<sequence>MCYLTCLQIPSNLTESDTLSFDITLLFPQTSSLALHNLVTYLPMFSQRIGSLASNIGFDQVELEGAGMDIHCDSLKSRQIAVKNSLAAITGTYNASSSLRLDTISGPINASITLVQDETSKAPTFLSLDTGKSPINAEVILLADPSEFGLHPIAFLGQVKNFNGPLSLDVKHHPTTPTVSLDLMVQNNQAESNITLDDKFVGLFDLQTKLASVNLDWESGADPSGKNRQRTLLYDDKSSSRRRGWIGWGSRPEKWDPHEAKISVISSLSPILLQIGSRGIQ</sequence>
<protein>
    <submittedName>
        <fullName evidence="1">Uncharacterized protein</fullName>
    </submittedName>
</protein>
<keyword evidence="2" id="KW-1185">Reference proteome</keyword>
<name>A0A4S8MI94_DENBC</name>
<dbReference type="AlphaFoldDB" id="A0A4S8MI94"/>
<dbReference type="OrthoDB" id="3233661at2759"/>
<accession>A0A4S8MI94</accession>
<dbReference type="EMBL" id="ML179077">
    <property type="protein sequence ID" value="THV02450.1"/>
    <property type="molecule type" value="Genomic_DNA"/>
</dbReference>
<dbReference type="Proteomes" id="UP000297245">
    <property type="component" value="Unassembled WGS sequence"/>
</dbReference>
<evidence type="ECO:0000313" key="2">
    <source>
        <dbReference type="Proteomes" id="UP000297245"/>
    </source>
</evidence>
<reference evidence="1 2" key="1">
    <citation type="journal article" date="2019" name="Nat. Ecol. Evol.">
        <title>Megaphylogeny resolves global patterns of mushroom evolution.</title>
        <authorList>
            <person name="Varga T."/>
            <person name="Krizsan K."/>
            <person name="Foldi C."/>
            <person name="Dima B."/>
            <person name="Sanchez-Garcia M."/>
            <person name="Sanchez-Ramirez S."/>
            <person name="Szollosi G.J."/>
            <person name="Szarkandi J.G."/>
            <person name="Papp V."/>
            <person name="Albert L."/>
            <person name="Andreopoulos W."/>
            <person name="Angelini C."/>
            <person name="Antonin V."/>
            <person name="Barry K.W."/>
            <person name="Bougher N.L."/>
            <person name="Buchanan P."/>
            <person name="Buyck B."/>
            <person name="Bense V."/>
            <person name="Catcheside P."/>
            <person name="Chovatia M."/>
            <person name="Cooper J."/>
            <person name="Damon W."/>
            <person name="Desjardin D."/>
            <person name="Finy P."/>
            <person name="Geml J."/>
            <person name="Haridas S."/>
            <person name="Hughes K."/>
            <person name="Justo A."/>
            <person name="Karasinski D."/>
            <person name="Kautmanova I."/>
            <person name="Kiss B."/>
            <person name="Kocsube S."/>
            <person name="Kotiranta H."/>
            <person name="LaButti K.M."/>
            <person name="Lechner B.E."/>
            <person name="Liimatainen K."/>
            <person name="Lipzen A."/>
            <person name="Lukacs Z."/>
            <person name="Mihaltcheva S."/>
            <person name="Morgado L.N."/>
            <person name="Niskanen T."/>
            <person name="Noordeloos M.E."/>
            <person name="Ohm R.A."/>
            <person name="Ortiz-Santana B."/>
            <person name="Ovrebo C."/>
            <person name="Racz N."/>
            <person name="Riley R."/>
            <person name="Savchenko A."/>
            <person name="Shiryaev A."/>
            <person name="Soop K."/>
            <person name="Spirin V."/>
            <person name="Szebenyi C."/>
            <person name="Tomsovsky M."/>
            <person name="Tulloss R.E."/>
            <person name="Uehling J."/>
            <person name="Grigoriev I.V."/>
            <person name="Vagvolgyi C."/>
            <person name="Papp T."/>
            <person name="Martin F.M."/>
            <person name="Miettinen O."/>
            <person name="Hibbett D.S."/>
            <person name="Nagy L.G."/>
        </authorList>
    </citation>
    <scope>NUCLEOTIDE SEQUENCE [LARGE SCALE GENOMIC DNA]</scope>
    <source>
        <strain evidence="1 2">CBS 962.96</strain>
    </source>
</reference>
<proteinExistence type="predicted"/>
<gene>
    <name evidence="1" type="ORF">K435DRAFT_354799</name>
</gene>
<evidence type="ECO:0000313" key="1">
    <source>
        <dbReference type="EMBL" id="THV02450.1"/>
    </source>
</evidence>
<organism evidence="1 2">
    <name type="scientific">Dendrothele bispora (strain CBS 962.96)</name>
    <dbReference type="NCBI Taxonomy" id="1314807"/>
    <lineage>
        <taxon>Eukaryota</taxon>
        <taxon>Fungi</taxon>
        <taxon>Dikarya</taxon>
        <taxon>Basidiomycota</taxon>
        <taxon>Agaricomycotina</taxon>
        <taxon>Agaricomycetes</taxon>
        <taxon>Agaricomycetidae</taxon>
        <taxon>Agaricales</taxon>
        <taxon>Agaricales incertae sedis</taxon>
        <taxon>Dendrothele</taxon>
    </lineage>
</organism>